<keyword evidence="7" id="KW-1185">Reference proteome</keyword>
<dbReference type="Proteomes" id="UP000186341">
    <property type="component" value="Unassembled WGS sequence"/>
</dbReference>
<dbReference type="GO" id="GO:0006508">
    <property type="term" value="P:proteolysis"/>
    <property type="evidence" value="ECO:0007669"/>
    <property type="project" value="UniProtKB-KW"/>
</dbReference>
<feature type="region of interest" description="Disordered" evidence="3">
    <location>
        <begin position="1"/>
        <end position="21"/>
    </location>
</feature>
<feature type="region of interest" description="Disordered" evidence="3">
    <location>
        <begin position="58"/>
        <end position="78"/>
    </location>
</feature>
<proteinExistence type="predicted"/>
<dbReference type="SUPFAM" id="SSF50156">
    <property type="entry name" value="PDZ domain-like"/>
    <property type="match status" value="1"/>
</dbReference>
<dbReference type="InterPro" id="IPR036034">
    <property type="entry name" value="PDZ_sf"/>
</dbReference>
<dbReference type="Pfam" id="PF13365">
    <property type="entry name" value="Trypsin_2"/>
    <property type="match status" value="1"/>
</dbReference>
<dbReference type="InterPro" id="IPR009003">
    <property type="entry name" value="Peptidase_S1_PA"/>
</dbReference>
<dbReference type="InterPro" id="IPR001478">
    <property type="entry name" value="PDZ"/>
</dbReference>
<dbReference type="EMBL" id="MPJW01000190">
    <property type="protein sequence ID" value="OLU37769.1"/>
    <property type="molecule type" value="Genomic_DNA"/>
</dbReference>
<keyword evidence="1 6" id="KW-0645">Protease</keyword>
<evidence type="ECO:0000313" key="7">
    <source>
        <dbReference type="Proteomes" id="UP000186341"/>
    </source>
</evidence>
<dbReference type="SUPFAM" id="SSF50494">
    <property type="entry name" value="Trypsin-like serine proteases"/>
    <property type="match status" value="1"/>
</dbReference>
<protein>
    <submittedName>
        <fullName evidence="6">Serine protease</fullName>
    </submittedName>
</protein>
<organism evidence="6 7">
    <name type="scientific">Ileibacterium valens</name>
    <dbReference type="NCBI Taxonomy" id="1862668"/>
    <lineage>
        <taxon>Bacteria</taxon>
        <taxon>Bacillati</taxon>
        <taxon>Bacillota</taxon>
        <taxon>Erysipelotrichia</taxon>
        <taxon>Erysipelotrichales</taxon>
        <taxon>Erysipelotrichaceae</taxon>
        <taxon>Ileibacterium</taxon>
    </lineage>
</organism>
<keyword evidence="4" id="KW-0812">Transmembrane</keyword>
<reference evidence="6 7" key="1">
    <citation type="submission" date="2016-11" db="EMBL/GenBank/DDBJ databases">
        <title>Description of two novel members of the family Erysipelotrichaceae: Ileibacterium lipovorans gen. nov., sp. nov. and Dubosiella newyorkensis, gen. nov., sp. nov.</title>
        <authorList>
            <person name="Cox L.M."/>
            <person name="Sohn J."/>
            <person name="Tyrrell K.L."/>
            <person name="Citron D.M."/>
            <person name="Lawson P.A."/>
            <person name="Patel N.B."/>
            <person name="Iizumi T."/>
            <person name="Perez-Perez G.I."/>
            <person name="Goldstein E.J."/>
            <person name="Blaser M.J."/>
        </authorList>
    </citation>
    <scope>NUCLEOTIDE SEQUENCE [LARGE SCALE GENOMIC DNA]</scope>
    <source>
        <strain evidence="6 7">NYU-BL-A3</strain>
    </source>
</reference>
<evidence type="ECO:0000313" key="6">
    <source>
        <dbReference type="EMBL" id="OLU37769.1"/>
    </source>
</evidence>
<dbReference type="SMART" id="SM00228">
    <property type="entry name" value="PDZ"/>
    <property type="match status" value="1"/>
</dbReference>
<dbReference type="InterPro" id="IPR051201">
    <property type="entry name" value="Chloro_Bact_Ser_Proteases"/>
</dbReference>
<dbReference type="InterPro" id="IPR001940">
    <property type="entry name" value="Peptidase_S1C"/>
</dbReference>
<keyword evidence="4" id="KW-1133">Transmembrane helix</keyword>
<dbReference type="OrthoDB" id="9758917at2"/>
<feature type="domain" description="PDZ" evidence="5">
    <location>
        <begin position="302"/>
        <end position="376"/>
    </location>
</feature>
<dbReference type="Gene3D" id="2.40.10.120">
    <property type="match status" value="1"/>
</dbReference>
<feature type="transmembrane region" description="Helical" evidence="4">
    <location>
        <begin position="26"/>
        <end position="49"/>
    </location>
</feature>
<sequence length="392" mass="40291">MTTNYSGNSVPPKTPQPSKNKTRQNLIGICTAIAITGVVCSGAAAYGGYKIAESQQERSNISQNTTENNSSNSSLDNPVISDDGSILVADVSEVVDAIRPSVVEINTEIMSNGNSIFGQYISEGAGSGVIISEDGYIVTNDHVISGASQITVKTMDGQEYEAKLVGTDPQTDIAIIKVDGSSLPAATIGSSDDIRVGEIAIAIGNPLGSLGGTVTTGIISAVGREITINNETMTLLQTDAAINSGNSGGGLFDAQGQLIGIVNAKQAATGVEGLGFAIPISDVLGVIDDLKAYGVVTSRPFLNVSLQDVNGNGQMPAGVYVVQVVDGGSAANAGVEFGDRIVSFDGKEVSSAAEVKKILRSLKVGDTVPMVVDRDGHEVELQIDLQGNTSIN</sequence>
<evidence type="ECO:0000256" key="1">
    <source>
        <dbReference type="ARBA" id="ARBA00022670"/>
    </source>
</evidence>
<keyword evidence="4" id="KW-0472">Membrane</keyword>
<evidence type="ECO:0000259" key="5">
    <source>
        <dbReference type="PROSITE" id="PS50106"/>
    </source>
</evidence>
<feature type="compositionally biased region" description="Low complexity" evidence="3">
    <location>
        <begin position="59"/>
        <end position="77"/>
    </location>
</feature>
<dbReference type="PROSITE" id="PS50106">
    <property type="entry name" value="PDZ"/>
    <property type="match status" value="1"/>
</dbReference>
<name>A0A1U7NE66_9FIRM</name>
<dbReference type="Gene3D" id="2.30.42.10">
    <property type="match status" value="1"/>
</dbReference>
<dbReference type="Pfam" id="PF13180">
    <property type="entry name" value="PDZ_2"/>
    <property type="match status" value="1"/>
</dbReference>
<evidence type="ECO:0000256" key="3">
    <source>
        <dbReference type="SAM" id="MobiDB-lite"/>
    </source>
</evidence>
<accession>A0A1U7NE66</accession>
<keyword evidence="2" id="KW-0378">Hydrolase</keyword>
<dbReference type="RefSeq" id="WP_075820672.1">
    <property type="nucleotide sequence ID" value="NZ_CAPIAK010000121.1"/>
</dbReference>
<dbReference type="GO" id="GO:0004252">
    <property type="term" value="F:serine-type endopeptidase activity"/>
    <property type="evidence" value="ECO:0007669"/>
    <property type="project" value="InterPro"/>
</dbReference>
<dbReference type="PANTHER" id="PTHR43343">
    <property type="entry name" value="PEPTIDASE S12"/>
    <property type="match status" value="1"/>
</dbReference>
<dbReference type="GeneID" id="82203480"/>
<dbReference type="PRINTS" id="PR00834">
    <property type="entry name" value="PROTEASES2C"/>
</dbReference>
<comment type="caution">
    <text evidence="6">The sequence shown here is derived from an EMBL/GenBank/DDBJ whole genome shotgun (WGS) entry which is preliminary data.</text>
</comment>
<evidence type="ECO:0000256" key="4">
    <source>
        <dbReference type="SAM" id="Phobius"/>
    </source>
</evidence>
<evidence type="ECO:0000256" key="2">
    <source>
        <dbReference type="ARBA" id="ARBA00022801"/>
    </source>
</evidence>
<dbReference type="PANTHER" id="PTHR43343:SF3">
    <property type="entry name" value="PROTEASE DO-LIKE 8, CHLOROPLASTIC"/>
    <property type="match status" value="1"/>
</dbReference>
<dbReference type="AlphaFoldDB" id="A0A1U7NE66"/>
<gene>
    <name evidence="6" type="ORF">BO222_09965</name>
</gene>